<gene>
    <name evidence="2" type="ORF">ABMA28_015772</name>
</gene>
<evidence type="ECO:0000313" key="3">
    <source>
        <dbReference type="Proteomes" id="UP001549921"/>
    </source>
</evidence>
<dbReference type="Proteomes" id="UP001549921">
    <property type="component" value="Unassembled WGS sequence"/>
</dbReference>
<sequence length="85" mass="9803">MNDSCSKFKSHYCPLKSLNPSSPLSTGRWTGRRSLAAPAPRPRWKRSARAATPLAWSQGSRRRGRRLLHHHHRRHHQLPTRAANH</sequence>
<name>A0ABD0TDC1_LOXSC</name>
<feature type="compositionally biased region" description="Low complexity" evidence="1">
    <location>
        <begin position="16"/>
        <end position="25"/>
    </location>
</feature>
<reference evidence="2 3" key="1">
    <citation type="submission" date="2024-06" db="EMBL/GenBank/DDBJ databases">
        <title>A chromosome-level genome assembly of beet webworm, Loxostege sticticalis.</title>
        <authorList>
            <person name="Zhang Y."/>
        </authorList>
    </citation>
    <scope>NUCLEOTIDE SEQUENCE [LARGE SCALE GENOMIC DNA]</scope>
    <source>
        <strain evidence="2">AQ028</strain>
        <tissue evidence="2">Male pupae</tissue>
    </source>
</reference>
<organism evidence="2 3">
    <name type="scientific">Loxostege sticticalis</name>
    <name type="common">Beet webworm moth</name>
    <dbReference type="NCBI Taxonomy" id="481309"/>
    <lineage>
        <taxon>Eukaryota</taxon>
        <taxon>Metazoa</taxon>
        <taxon>Ecdysozoa</taxon>
        <taxon>Arthropoda</taxon>
        <taxon>Hexapoda</taxon>
        <taxon>Insecta</taxon>
        <taxon>Pterygota</taxon>
        <taxon>Neoptera</taxon>
        <taxon>Endopterygota</taxon>
        <taxon>Lepidoptera</taxon>
        <taxon>Glossata</taxon>
        <taxon>Ditrysia</taxon>
        <taxon>Pyraloidea</taxon>
        <taxon>Crambidae</taxon>
        <taxon>Pyraustinae</taxon>
        <taxon>Loxostege</taxon>
    </lineage>
</organism>
<evidence type="ECO:0000313" key="2">
    <source>
        <dbReference type="EMBL" id="KAL0840555.1"/>
    </source>
</evidence>
<evidence type="ECO:0000256" key="1">
    <source>
        <dbReference type="SAM" id="MobiDB-lite"/>
    </source>
</evidence>
<protein>
    <submittedName>
        <fullName evidence="2">Uncharacterized protein</fullName>
    </submittedName>
</protein>
<dbReference type="EMBL" id="JBEDNZ010000007">
    <property type="protein sequence ID" value="KAL0840555.1"/>
    <property type="molecule type" value="Genomic_DNA"/>
</dbReference>
<proteinExistence type="predicted"/>
<feature type="compositionally biased region" description="Basic residues" evidence="1">
    <location>
        <begin position="60"/>
        <end position="85"/>
    </location>
</feature>
<accession>A0ABD0TDC1</accession>
<feature type="region of interest" description="Disordered" evidence="1">
    <location>
        <begin position="16"/>
        <end position="85"/>
    </location>
</feature>
<dbReference type="AlphaFoldDB" id="A0ABD0TDC1"/>
<comment type="caution">
    <text evidence="2">The sequence shown here is derived from an EMBL/GenBank/DDBJ whole genome shotgun (WGS) entry which is preliminary data.</text>
</comment>